<accession>A0A9P4Q4V5</accession>
<organism evidence="1 2">
    <name type="scientific">Polychaeton citri CBS 116435</name>
    <dbReference type="NCBI Taxonomy" id="1314669"/>
    <lineage>
        <taxon>Eukaryota</taxon>
        <taxon>Fungi</taxon>
        <taxon>Dikarya</taxon>
        <taxon>Ascomycota</taxon>
        <taxon>Pezizomycotina</taxon>
        <taxon>Dothideomycetes</taxon>
        <taxon>Dothideomycetidae</taxon>
        <taxon>Capnodiales</taxon>
        <taxon>Capnodiaceae</taxon>
        <taxon>Polychaeton</taxon>
    </lineage>
</organism>
<dbReference type="AlphaFoldDB" id="A0A9P4Q4V5"/>
<comment type="caution">
    <text evidence="1">The sequence shown here is derived from an EMBL/GenBank/DDBJ whole genome shotgun (WGS) entry which is preliminary data.</text>
</comment>
<dbReference type="EMBL" id="MU003809">
    <property type="protein sequence ID" value="KAF2719600.1"/>
    <property type="molecule type" value="Genomic_DNA"/>
</dbReference>
<dbReference type="Proteomes" id="UP000799441">
    <property type="component" value="Unassembled WGS sequence"/>
</dbReference>
<reference evidence="1" key="1">
    <citation type="journal article" date="2020" name="Stud. Mycol.">
        <title>101 Dothideomycetes genomes: a test case for predicting lifestyles and emergence of pathogens.</title>
        <authorList>
            <person name="Haridas S."/>
            <person name="Albert R."/>
            <person name="Binder M."/>
            <person name="Bloem J."/>
            <person name="Labutti K."/>
            <person name="Salamov A."/>
            <person name="Andreopoulos B."/>
            <person name="Baker S."/>
            <person name="Barry K."/>
            <person name="Bills G."/>
            <person name="Bluhm B."/>
            <person name="Cannon C."/>
            <person name="Castanera R."/>
            <person name="Culley D."/>
            <person name="Daum C."/>
            <person name="Ezra D."/>
            <person name="Gonzalez J."/>
            <person name="Henrissat B."/>
            <person name="Kuo A."/>
            <person name="Liang C."/>
            <person name="Lipzen A."/>
            <person name="Lutzoni F."/>
            <person name="Magnuson J."/>
            <person name="Mondo S."/>
            <person name="Nolan M."/>
            <person name="Ohm R."/>
            <person name="Pangilinan J."/>
            <person name="Park H.-J."/>
            <person name="Ramirez L."/>
            <person name="Alfaro M."/>
            <person name="Sun H."/>
            <person name="Tritt A."/>
            <person name="Yoshinaga Y."/>
            <person name="Zwiers L.-H."/>
            <person name="Turgeon B."/>
            <person name="Goodwin S."/>
            <person name="Spatafora J."/>
            <person name="Crous P."/>
            <person name="Grigoriev I."/>
        </authorList>
    </citation>
    <scope>NUCLEOTIDE SEQUENCE</scope>
    <source>
        <strain evidence="1">CBS 116435</strain>
    </source>
</reference>
<evidence type="ECO:0000313" key="2">
    <source>
        <dbReference type="Proteomes" id="UP000799441"/>
    </source>
</evidence>
<proteinExistence type="predicted"/>
<gene>
    <name evidence="1" type="ORF">K431DRAFT_295901</name>
</gene>
<keyword evidence="2" id="KW-1185">Reference proteome</keyword>
<name>A0A9P4Q4V5_9PEZI</name>
<evidence type="ECO:0000313" key="1">
    <source>
        <dbReference type="EMBL" id="KAF2719600.1"/>
    </source>
</evidence>
<sequence>MHVSRLKKHPSLHHSKAEKSTALVVCLEENTQVEKRSGSTVKANELALPGLVQTIVQATLQLAKYAKHLYIFLSIHQVDTHENKDTAADIWQGVAAGKGWRRKSNRNFDAHVSNAAQKLESDIVNDGCSKAAP</sequence>
<protein>
    <submittedName>
        <fullName evidence="1">Uncharacterized protein</fullName>
    </submittedName>
</protein>